<dbReference type="Proteomes" id="UP000752171">
    <property type="component" value="Unassembled WGS sequence"/>
</dbReference>
<dbReference type="PANTHER" id="PTHR35087:SF1">
    <property type="entry name" value="RIKEN CDNA 4930505A04 GENE"/>
    <property type="match status" value="1"/>
</dbReference>
<name>A0A8T2LAM5_ASTMX</name>
<comment type="caution">
    <text evidence="1">The sequence shown here is derived from an EMBL/GenBank/DDBJ whole genome shotgun (WGS) entry which is preliminary data.</text>
</comment>
<reference evidence="1 2" key="1">
    <citation type="submission" date="2021-07" db="EMBL/GenBank/DDBJ databases">
        <authorList>
            <person name="Imarazene B."/>
            <person name="Zahm M."/>
            <person name="Klopp C."/>
            <person name="Cabau C."/>
            <person name="Beille S."/>
            <person name="Jouanno E."/>
            <person name="Castinel A."/>
            <person name="Lluch J."/>
            <person name="Gil L."/>
            <person name="Kuchtly C."/>
            <person name="Lopez Roques C."/>
            <person name="Donnadieu C."/>
            <person name="Parrinello H."/>
            <person name="Journot L."/>
            <person name="Du K."/>
            <person name="Schartl M."/>
            <person name="Retaux S."/>
            <person name="Guiguen Y."/>
        </authorList>
    </citation>
    <scope>NUCLEOTIDE SEQUENCE [LARGE SCALE GENOMIC DNA]</scope>
    <source>
        <strain evidence="1">Pach_M1</strain>
        <tissue evidence="1">Testis</tissue>
    </source>
</reference>
<protein>
    <submittedName>
        <fullName evidence="1">Uncharacterized protein</fullName>
    </submittedName>
</protein>
<dbReference type="PANTHER" id="PTHR35087">
    <property type="entry name" value="SIMILAR TO HYPOTHETICAL PROTEIN FLJ40298"/>
    <property type="match status" value="1"/>
</dbReference>
<accession>A0A8T2LAM5</accession>
<sequence length="245" mass="27464">MYQRAEICMPRKKRVLDSFRSNTYRIFDENIPERLKPDQIYKDHRYASRDAEETELQKTHNIPQPSNAKFIRTNVKFLNEPVAFMETASTVADQFNCCPNTVDKDVARKPLYSTETTQRRDFQAIPHTPVTEVKGERRSRAPATGIIPTLAPLGEPKELVELMSFTQQFDSRKLQDQPDQGKRHGAFVWSEKGSEGVSEGGRHIPEHGGAEVFPACSSLPLPPQQMCVSAGALSARPGPDATGSH</sequence>
<dbReference type="Pfam" id="PF15667">
    <property type="entry name" value="CMIP6"/>
    <property type="match status" value="1"/>
</dbReference>
<dbReference type="InterPro" id="IPR031365">
    <property type="entry name" value="CMIP6"/>
</dbReference>
<dbReference type="AlphaFoldDB" id="A0A8T2LAM5"/>
<organism evidence="1 2">
    <name type="scientific">Astyanax mexicanus</name>
    <name type="common">Blind cave fish</name>
    <name type="synonym">Astyanax fasciatus mexicanus</name>
    <dbReference type="NCBI Taxonomy" id="7994"/>
    <lineage>
        <taxon>Eukaryota</taxon>
        <taxon>Metazoa</taxon>
        <taxon>Chordata</taxon>
        <taxon>Craniata</taxon>
        <taxon>Vertebrata</taxon>
        <taxon>Euteleostomi</taxon>
        <taxon>Actinopterygii</taxon>
        <taxon>Neopterygii</taxon>
        <taxon>Teleostei</taxon>
        <taxon>Ostariophysi</taxon>
        <taxon>Characiformes</taxon>
        <taxon>Characoidei</taxon>
        <taxon>Acestrorhamphidae</taxon>
        <taxon>Acestrorhamphinae</taxon>
        <taxon>Astyanax</taxon>
    </lineage>
</organism>
<gene>
    <name evidence="1" type="ORF">AMEX_G19721</name>
</gene>
<dbReference type="EMBL" id="JAICCE010000016">
    <property type="protein sequence ID" value="KAG9267045.1"/>
    <property type="molecule type" value="Genomic_DNA"/>
</dbReference>
<evidence type="ECO:0000313" key="2">
    <source>
        <dbReference type="Proteomes" id="UP000752171"/>
    </source>
</evidence>
<evidence type="ECO:0000313" key="1">
    <source>
        <dbReference type="EMBL" id="KAG9267045.1"/>
    </source>
</evidence>
<proteinExistence type="predicted"/>